<evidence type="ECO:0000313" key="2">
    <source>
        <dbReference type="EMBL" id="VFK60777.1"/>
    </source>
</evidence>
<organism evidence="3">
    <name type="scientific">Candidatus Kentrum sp. UNK</name>
    <dbReference type="NCBI Taxonomy" id="2126344"/>
    <lineage>
        <taxon>Bacteria</taxon>
        <taxon>Pseudomonadati</taxon>
        <taxon>Pseudomonadota</taxon>
        <taxon>Gammaproteobacteria</taxon>
        <taxon>Candidatus Kentrum</taxon>
    </lineage>
</organism>
<reference evidence="3" key="1">
    <citation type="submission" date="2019-02" db="EMBL/GenBank/DDBJ databases">
        <authorList>
            <person name="Gruber-Vodicka R. H."/>
            <person name="Seah K. B. B."/>
        </authorList>
    </citation>
    <scope>NUCLEOTIDE SEQUENCE</scope>
    <source>
        <strain evidence="3">BECK_BY19</strain>
        <strain evidence="2">BECK_BY8</strain>
    </source>
</reference>
<dbReference type="EMBL" id="CAADFZ010000013">
    <property type="protein sequence ID" value="VFK60777.1"/>
    <property type="molecule type" value="Genomic_DNA"/>
</dbReference>
<name>A0A451AU87_9GAMM</name>
<proteinExistence type="predicted"/>
<feature type="compositionally biased region" description="Basic and acidic residues" evidence="1">
    <location>
        <begin position="184"/>
        <end position="196"/>
    </location>
</feature>
<dbReference type="EMBL" id="CAADGD010000014">
    <property type="protein sequence ID" value="VFK69467.1"/>
    <property type="molecule type" value="Genomic_DNA"/>
</dbReference>
<accession>A0A451AU87</accession>
<feature type="region of interest" description="Disordered" evidence="1">
    <location>
        <begin position="184"/>
        <end position="210"/>
    </location>
</feature>
<dbReference type="PROSITE" id="PS51257">
    <property type="entry name" value="PROKAR_LIPOPROTEIN"/>
    <property type="match status" value="1"/>
</dbReference>
<evidence type="ECO:0000256" key="1">
    <source>
        <dbReference type="SAM" id="MobiDB-lite"/>
    </source>
</evidence>
<protein>
    <submittedName>
        <fullName evidence="3">Uncharacterized protein</fullName>
    </submittedName>
</protein>
<gene>
    <name evidence="2" type="ORF">BECKUNK1418G_GA0071005_101321</name>
    <name evidence="3" type="ORF">BECKUNK1418H_GA0071006_101421</name>
</gene>
<evidence type="ECO:0000313" key="3">
    <source>
        <dbReference type="EMBL" id="VFK69467.1"/>
    </source>
</evidence>
<dbReference type="AlphaFoldDB" id="A0A451AU87"/>
<sequence length="210" mass="23446">MLKKISKLAPGRFNYPHCLTLLTAIAMTGCATKIDQEHIKPQPQVDMLEVQLTNFQRDLNEFGSGCVIHSVSLDSPALPDRILRSVANRLRQSNHAFTLISGRKAASSRLSRQLRMSYSQAGLTLRVRDAAPGELSPPYDSLCRDIGKLYIADEGVGYASRFKSKDQGITSILVVSSTSPYDIPEKNRRYEHDHSIPRGSAGKYYDRHIK</sequence>